<name>A0ABR8LWZ8_9FLAO</name>
<keyword evidence="3" id="KW-1185">Reference proteome</keyword>
<evidence type="ECO:0000313" key="2">
    <source>
        <dbReference type="EMBL" id="MBD3862762.1"/>
    </source>
</evidence>
<reference evidence="2 3" key="1">
    <citation type="submission" date="2020-09" db="EMBL/GenBank/DDBJ databases">
        <title>Bacillus nautilus sp. nov., Chryseoglobus crepusculi sp. nov, and Psychrobacter noctis sp. nov., isolated from deep-sea sponges from the equatorial Atlantic.</title>
        <authorList>
            <person name="Stennett H.L."/>
            <person name="Williams S.E."/>
        </authorList>
    </citation>
    <scope>NUCLEOTIDE SEQUENCE [LARGE SCALE GENOMIC DNA]</scope>
    <source>
        <strain evidence="2 3">28M-24</strain>
    </source>
</reference>
<feature type="chain" id="PRO_5045874708" description="Lipoprotein" evidence="1">
    <location>
        <begin position="26"/>
        <end position="553"/>
    </location>
</feature>
<evidence type="ECO:0000256" key="1">
    <source>
        <dbReference type="SAM" id="SignalP"/>
    </source>
</evidence>
<keyword evidence="1" id="KW-0732">Signal</keyword>
<organism evidence="2 3">
    <name type="scientific">Olleya marilimosa</name>
    <dbReference type="NCBI Taxonomy" id="272164"/>
    <lineage>
        <taxon>Bacteria</taxon>
        <taxon>Pseudomonadati</taxon>
        <taxon>Bacteroidota</taxon>
        <taxon>Flavobacteriia</taxon>
        <taxon>Flavobacteriales</taxon>
        <taxon>Flavobacteriaceae</taxon>
    </lineage>
</organism>
<dbReference type="EMBL" id="JACXXH010000002">
    <property type="protein sequence ID" value="MBD3862762.1"/>
    <property type="molecule type" value="Genomic_DNA"/>
</dbReference>
<feature type="signal peptide" evidence="1">
    <location>
        <begin position="1"/>
        <end position="25"/>
    </location>
</feature>
<accession>A0ABR8LWZ8</accession>
<evidence type="ECO:0008006" key="4">
    <source>
        <dbReference type="Google" id="ProtNLM"/>
    </source>
</evidence>
<comment type="caution">
    <text evidence="2">The sequence shown here is derived from an EMBL/GenBank/DDBJ whole genome shotgun (WGS) entry which is preliminary data.</text>
</comment>
<gene>
    <name evidence="2" type="ORF">IEG06_04810</name>
</gene>
<dbReference type="Proteomes" id="UP000627521">
    <property type="component" value="Unassembled WGS sequence"/>
</dbReference>
<proteinExistence type="predicted"/>
<protein>
    <recommendedName>
        <fullName evidence="4">Lipoprotein</fullName>
    </recommendedName>
</protein>
<evidence type="ECO:0000313" key="3">
    <source>
        <dbReference type="Proteomes" id="UP000627521"/>
    </source>
</evidence>
<dbReference type="RefSeq" id="WP_191101053.1">
    <property type="nucleotide sequence ID" value="NZ_JACXXH010000002.1"/>
</dbReference>
<sequence length="553" mass="61775">MKKSTHYLLKLLVLTLFFNLTNCQNDDIVIDKVTSVTNTNKYIVKTVAKQNIFKNKPLLNKLESYKSKTANKNLSYNRIIHNDSLNIIIDDSNAMYVQNQDSTYHSYTFNALDVNNPDKIVNLLLSLEPDDTYKESILSYQLTESDINLLKQGLEVDFTNKIIYTELNKNTFSNTTGTANKIYYSGENCFDISTTVSRCCSSKHTYQDIQNGEICKCSEDEQPVEDFNVIITITSCGTSGGNTSNIPDFEYPHDPSNQIDGGAIDFNHQGTTAINNPNNAALTLMFNLNITDTNIADWLMFKKNRGAVESILDFLEDNNYSDEAEDFVLKSLEILSLPILSMPIAQTYYEEQILRMTNHLRQFGEIEDEIYADYIDSLILDFSTMTSGEVHDIYLQVKQTCSELTIKYLIAITTPIITDLVMPIITYALFEATAGTAVKILQKIPLSAVLQGLRLNKMVQNVAVLGVEGLQGAHIRELHGMSVSKASELFATLTKNAVSTSSPTNGIIVANMGNGNFITFRTVSGPLSPGVIATIDLNFSQLFSEIVKLKFYP</sequence>